<dbReference type="InterPro" id="IPR015806">
    <property type="entry name" value="Pyrv_Knase_insert_dom_sf"/>
</dbReference>
<name>A0A381YT71_9ZZZZ</name>
<keyword evidence="9" id="KW-0460">Magnesium</keyword>
<evidence type="ECO:0000256" key="9">
    <source>
        <dbReference type="ARBA" id="ARBA00022842"/>
    </source>
</evidence>
<reference evidence="14" key="1">
    <citation type="submission" date="2018-05" db="EMBL/GenBank/DDBJ databases">
        <authorList>
            <person name="Lanie J.A."/>
            <person name="Ng W.-L."/>
            <person name="Kazmierczak K.M."/>
            <person name="Andrzejewski T.M."/>
            <person name="Davidsen T.M."/>
            <person name="Wayne K.J."/>
            <person name="Tettelin H."/>
            <person name="Glass J.I."/>
            <person name="Rusch D."/>
            <person name="Podicherti R."/>
            <person name="Tsui H.-C.T."/>
            <person name="Winkler M.E."/>
        </authorList>
    </citation>
    <scope>NUCLEOTIDE SEQUENCE</scope>
</reference>
<dbReference type="InterPro" id="IPR011037">
    <property type="entry name" value="Pyrv_Knase-like_insert_dom_sf"/>
</dbReference>
<evidence type="ECO:0000256" key="10">
    <source>
        <dbReference type="ARBA" id="ARBA00023152"/>
    </source>
</evidence>
<keyword evidence="5" id="KW-0479">Metal-binding</keyword>
<evidence type="ECO:0000256" key="7">
    <source>
        <dbReference type="ARBA" id="ARBA00022777"/>
    </source>
</evidence>
<evidence type="ECO:0000256" key="3">
    <source>
        <dbReference type="ARBA" id="ARBA00012142"/>
    </source>
</evidence>
<evidence type="ECO:0000256" key="1">
    <source>
        <dbReference type="ARBA" id="ARBA00004997"/>
    </source>
</evidence>
<dbReference type="NCBIfam" id="TIGR01064">
    <property type="entry name" value="pyruv_kin"/>
    <property type="match status" value="1"/>
</dbReference>
<evidence type="ECO:0000256" key="6">
    <source>
        <dbReference type="ARBA" id="ARBA00022741"/>
    </source>
</evidence>
<keyword evidence="10" id="KW-0324">Glycolysis</keyword>
<evidence type="ECO:0000256" key="11">
    <source>
        <dbReference type="ARBA" id="ARBA00023317"/>
    </source>
</evidence>
<gene>
    <name evidence="14" type="ORF">METZ01_LOCUS132607</name>
</gene>
<dbReference type="InterPro" id="IPR001697">
    <property type="entry name" value="Pyr_Knase"/>
</dbReference>
<dbReference type="InterPro" id="IPR036918">
    <property type="entry name" value="Pyrv_Knase_C_sf"/>
</dbReference>
<dbReference type="SUPFAM" id="SSF51621">
    <property type="entry name" value="Phosphoenolpyruvate/pyruvate domain"/>
    <property type="match status" value="1"/>
</dbReference>
<dbReference type="Gene3D" id="2.40.33.10">
    <property type="entry name" value="PK beta-barrel domain-like"/>
    <property type="match status" value="1"/>
</dbReference>
<dbReference type="GO" id="GO:0004743">
    <property type="term" value="F:pyruvate kinase activity"/>
    <property type="evidence" value="ECO:0007669"/>
    <property type="project" value="UniProtKB-EC"/>
</dbReference>
<organism evidence="14">
    <name type="scientific">marine metagenome</name>
    <dbReference type="NCBI Taxonomy" id="408172"/>
    <lineage>
        <taxon>unclassified sequences</taxon>
        <taxon>metagenomes</taxon>
        <taxon>ecological metagenomes</taxon>
    </lineage>
</organism>
<keyword evidence="11" id="KW-0670">Pyruvate</keyword>
<dbReference type="PRINTS" id="PR01050">
    <property type="entry name" value="PYRUVTKNASE"/>
</dbReference>
<dbReference type="GO" id="GO:0016301">
    <property type="term" value="F:kinase activity"/>
    <property type="evidence" value="ECO:0007669"/>
    <property type="project" value="UniProtKB-KW"/>
</dbReference>
<feature type="domain" description="Pyruvate kinase barrel" evidence="12">
    <location>
        <begin position="1"/>
        <end position="307"/>
    </location>
</feature>
<proteinExistence type="inferred from homology"/>
<dbReference type="NCBIfam" id="NF004491">
    <property type="entry name" value="PRK05826.1"/>
    <property type="match status" value="1"/>
</dbReference>
<feature type="domain" description="Pyruvate kinase C-terminal" evidence="13">
    <location>
        <begin position="342"/>
        <end position="452"/>
    </location>
</feature>
<evidence type="ECO:0000256" key="5">
    <source>
        <dbReference type="ARBA" id="ARBA00022723"/>
    </source>
</evidence>
<dbReference type="InterPro" id="IPR015793">
    <property type="entry name" value="Pyrv_Knase_brl"/>
</dbReference>
<dbReference type="SUPFAM" id="SSF50800">
    <property type="entry name" value="PK beta-barrel domain-like"/>
    <property type="match status" value="1"/>
</dbReference>
<dbReference type="EC" id="2.7.1.40" evidence="3"/>
<dbReference type="Gene3D" id="3.40.1380.20">
    <property type="entry name" value="Pyruvate kinase, C-terminal domain"/>
    <property type="match status" value="1"/>
</dbReference>
<dbReference type="Pfam" id="PF02887">
    <property type="entry name" value="PK_C"/>
    <property type="match status" value="1"/>
</dbReference>
<accession>A0A381YT71</accession>
<dbReference type="InterPro" id="IPR018209">
    <property type="entry name" value="Pyrv_Knase_AS"/>
</dbReference>
<dbReference type="GO" id="GO:0030955">
    <property type="term" value="F:potassium ion binding"/>
    <property type="evidence" value="ECO:0007669"/>
    <property type="project" value="InterPro"/>
</dbReference>
<keyword evidence="6" id="KW-0547">Nucleotide-binding</keyword>
<sequence length="455" mass="50813">MIKSGANVFRINFSHVKKNEVLNYLDIIRGLNKEYNYNTAILADLQGPKIRIGELEQDIALKKGDEISIESEKSFVGDRNRIFINYKNIAKDVKKGDQILIDDGKYMFTVLKTDKISKVRVKAMNEACLKSRKGVNLPNTRISSSSLTPKDIRDVKFAISFDVDWIALSFVRHGNDLIVLKNLIDKLSKAKLSKAKIPIIAKIEKPEALDNIESIIKHSDGIMVARGDLGIEIASQEVPLIQKKLVYLSKKARIPVIIATQMMESMIESLTPTRAEVNDVANSVMDGADAVMLSAETSVGKNPVEVVSQISKIIGSVEYSDQIVVPEDPPTMKTDRYITKFICFHAAKTANEIKATAITTMTHSGYTGFQISSWRPHCNILVFTSNKRILNRLSLLWGVKAFYYNKEVSTDKTIEQINEIVISKGYAKKGDMIINLAAMPVKEKGMVNTLKISEI</sequence>
<dbReference type="InterPro" id="IPR015813">
    <property type="entry name" value="Pyrv/PenolPyrv_kinase-like_dom"/>
</dbReference>
<dbReference type="FunFam" id="2.40.33.10:FF:000001">
    <property type="entry name" value="Pyruvate kinase"/>
    <property type="match status" value="1"/>
</dbReference>
<dbReference type="PANTHER" id="PTHR11817">
    <property type="entry name" value="PYRUVATE KINASE"/>
    <property type="match status" value="1"/>
</dbReference>
<comment type="similarity">
    <text evidence="2">Belongs to the pyruvate kinase family.</text>
</comment>
<dbReference type="GO" id="GO:0000287">
    <property type="term" value="F:magnesium ion binding"/>
    <property type="evidence" value="ECO:0007669"/>
    <property type="project" value="InterPro"/>
</dbReference>
<evidence type="ECO:0000259" key="12">
    <source>
        <dbReference type="Pfam" id="PF00224"/>
    </source>
</evidence>
<dbReference type="InterPro" id="IPR040442">
    <property type="entry name" value="Pyrv_kinase-like_dom_sf"/>
</dbReference>
<dbReference type="PROSITE" id="PS00110">
    <property type="entry name" value="PYRUVATE_KINASE"/>
    <property type="match status" value="1"/>
</dbReference>
<keyword evidence="4" id="KW-0808">Transferase</keyword>
<dbReference type="EMBL" id="UINC01018907">
    <property type="protein sequence ID" value="SVA79753.1"/>
    <property type="molecule type" value="Genomic_DNA"/>
</dbReference>
<dbReference type="Pfam" id="PF00224">
    <property type="entry name" value="PK"/>
    <property type="match status" value="1"/>
</dbReference>
<dbReference type="SUPFAM" id="SSF52935">
    <property type="entry name" value="PK C-terminal domain-like"/>
    <property type="match status" value="1"/>
</dbReference>
<evidence type="ECO:0000256" key="2">
    <source>
        <dbReference type="ARBA" id="ARBA00008663"/>
    </source>
</evidence>
<dbReference type="Gene3D" id="3.20.20.60">
    <property type="entry name" value="Phosphoenolpyruvate-binding domains"/>
    <property type="match status" value="1"/>
</dbReference>
<dbReference type="InterPro" id="IPR015795">
    <property type="entry name" value="Pyrv_Knase_C"/>
</dbReference>
<dbReference type="GO" id="GO:0005524">
    <property type="term" value="F:ATP binding"/>
    <property type="evidence" value="ECO:0007669"/>
    <property type="project" value="UniProtKB-KW"/>
</dbReference>
<dbReference type="UniPathway" id="UPA00109">
    <property type="reaction ID" value="UER00188"/>
</dbReference>
<protein>
    <recommendedName>
        <fullName evidence="3">pyruvate kinase</fullName>
        <ecNumber evidence="3">2.7.1.40</ecNumber>
    </recommendedName>
</protein>
<keyword evidence="7" id="KW-0418">Kinase</keyword>
<comment type="pathway">
    <text evidence="1">Carbohydrate degradation; glycolysis; pyruvate from D-glyceraldehyde 3-phosphate: step 5/5.</text>
</comment>
<evidence type="ECO:0000256" key="4">
    <source>
        <dbReference type="ARBA" id="ARBA00022679"/>
    </source>
</evidence>
<evidence type="ECO:0000313" key="14">
    <source>
        <dbReference type="EMBL" id="SVA79753.1"/>
    </source>
</evidence>
<dbReference type="AlphaFoldDB" id="A0A381YT71"/>
<keyword evidence="8" id="KW-0067">ATP-binding</keyword>
<evidence type="ECO:0000259" key="13">
    <source>
        <dbReference type="Pfam" id="PF02887"/>
    </source>
</evidence>
<evidence type="ECO:0000256" key="8">
    <source>
        <dbReference type="ARBA" id="ARBA00022840"/>
    </source>
</evidence>